<feature type="region of interest" description="Disordered" evidence="1">
    <location>
        <begin position="217"/>
        <end position="239"/>
    </location>
</feature>
<dbReference type="EMBL" id="QEKO01000002">
    <property type="protein sequence ID" value="PVY62215.1"/>
    <property type="molecule type" value="Genomic_DNA"/>
</dbReference>
<dbReference type="OrthoDB" id="6154571at2"/>
<sequence>MSELQTLPDQAQSSTSALILDPNSFDKVMAFADMMAKGSATVPRHLQGNPADCAAVTIQAMQWQMNPFAVAQKTHLTQGGTLGYEAQLVNAVVIARAPIETRPEFTFIGDWDKILGRVEERKSDKGGKYYVAGWKPSDEIGLGVICSCLIRGEAVPREIKVMMTQAYPRFSTQWATDPQQQITYLAVRKWARRYAPDVILGVHTNDELEPIDGYQMRDMGPAETATHEEPASKELPPYSDQSIEENKAKWQEAIDSGRLKTEQLIANIRSKYTLSAQQLRTIQNMEAVTA</sequence>
<dbReference type="GO" id="GO:0003677">
    <property type="term" value="F:DNA binding"/>
    <property type="evidence" value="ECO:0007669"/>
    <property type="project" value="InterPro"/>
</dbReference>
<reference evidence="2 3" key="1">
    <citation type="submission" date="2018-04" db="EMBL/GenBank/DDBJ databases">
        <title>Genomic Encyclopedia of Type Strains, Phase IV (KMG-IV): sequencing the most valuable type-strain genomes for metagenomic binning, comparative biology and taxonomic classification.</title>
        <authorList>
            <person name="Goeker M."/>
        </authorList>
    </citation>
    <scope>NUCLEOTIDE SEQUENCE [LARGE SCALE GENOMIC DNA]</scope>
    <source>
        <strain evidence="2 3">DSM 10065</strain>
    </source>
</reference>
<protein>
    <submittedName>
        <fullName evidence="2">RecT family protein</fullName>
    </submittedName>
</protein>
<dbReference type="InterPro" id="IPR018330">
    <property type="entry name" value="RecT_fam"/>
</dbReference>
<gene>
    <name evidence="2" type="ORF">C7440_1708</name>
</gene>
<dbReference type="RefSeq" id="WP_116518202.1">
    <property type="nucleotide sequence ID" value="NZ_JACCEX010000002.1"/>
</dbReference>
<dbReference type="AlphaFoldDB" id="A0A2U1CMJ3"/>
<dbReference type="GO" id="GO:0006259">
    <property type="term" value="P:DNA metabolic process"/>
    <property type="evidence" value="ECO:0007669"/>
    <property type="project" value="InterPro"/>
</dbReference>
<evidence type="ECO:0000313" key="3">
    <source>
        <dbReference type="Proteomes" id="UP000246145"/>
    </source>
</evidence>
<organism evidence="2 3">
    <name type="scientific">Pusillimonas noertemannii</name>
    <dbReference type="NCBI Taxonomy" id="305977"/>
    <lineage>
        <taxon>Bacteria</taxon>
        <taxon>Pseudomonadati</taxon>
        <taxon>Pseudomonadota</taxon>
        <taxon>Betaproteobacteria</taxon>
        <taxon>Burkholderiales</taxon>
        <taxon>Alcaligenaceae</taxon>
        <taxon>Pusillimonas</taxon>
    </lineage>
</organism>
<evidence type="ECO:0000256" key="1">
    <source>
        <dbReference type="SAM" id="MobiDB-lite"/>
    </source>
</evidence>
<accession>A0A2U1CMJ3</accession>
<dbReference type="Pfam" id="PF03837">
    <property type="entry name" value="RecT"/>
    <property type="match status" value="1"/>
</dbReference>
<name>A0A2U1CMJ3_9BURK</name>
<comment type="caution">
    <text evidence="2">The sequence shown here is derived from an EMBL/GenBank/DDBJ whole genome shotgun (WGS) entry which is preliminary data.</text>
</comment>
<dbReference type="Proteomes" id="UP000246145">
    <property type="component" value="Unassembled WGS sequence"/>
</dbReference>
<keyword evidence="3" id="KW-1185">Reference proteome</keyword>
<proteinExistence type="predicted"/>
<evidence type="ECO:0000313" key="2">
    <source>
        <dbReference type="EMBL" id="PVY62215.1"/>
    </source>
</evidence>